<dbReference type="EMBL" id="GBRH01158543">
    <property type="protein sequence ID" value="JAE39353.1"/>
    <property type="molecule type" value="Transcribed_RNA"/>
</dbReference>
<reference evidence="1" key="1">
    <citation type="submission" date="2014-09" db="EMBL/GenBank/DDBJ databases">
        <authorList>
            <person name="Magalhaes I.L.F."/>
            <person name="Oliveira U."/>
            <person name="Santos F.R."/>
            <person name="Vidigal T.H.D.A."/>
            <person name="Brescovit A.D."/>
            <person name="Santos A.J."/>
        </authorList>
    </citation>
    <scope>NUCLEOTIDE SEQUENCE</scope>
    <source>
        <tissue evidence="1">Shoot tissue taken approximately 20 cm above the soil surface</tissue>
    </source>
</reference>
<accession>A0A0A9I2F0</accession>
<reference evidence="1" key="2">
    <citation type="journal article" date="2015" name="Data Brief">
        <title>Shoot transcriptome of the giant reed, Arundo donax.</title>
        <authorList>
            <person name="Barrero R.A."/>
            <person name="Guerrero F.D."/>
            <person name="Moolhuijzen P."/>
            <person name="Goolsby J.A."/>
            <person name="Tidwell J."/>
            <person name="Bellgard S.E."/>
            <person name="Bellgard M.I."/>
        </authorList>
    </citation>
    <scope>NUCLEOTIDE SEQUENCE</scope>
    <source>
        <tissue evidence="1">Shoot tissue taken approximately 20 cm above the soil surface</tissue>
    </source>
</reference>
<organism evidence="1">
    <name type="scientific">Arundo donax</name>
    <name type="common">Giant reed</name>
    <name type="synonym">Donax arundinaceus</name>
    <dbReference type="NCBI Taxonomy" id="35708"/>
    <lineage>
        <taxon>Eukaryota</taxon>
        <taxon>Viridiplantae</taxon>
        <taxon>Streptophyta</taxon>
        <taxon>Embryophyta</taxon>
        <taxon>Tracheophyta</taxon>
        <taxon>Spermatophyta</taxon>
        <taxon>Magnoliopsida</taxon>
        <taxon>Liliopsida</taxon>
        <taxon>Poales</taxon>
        <taxon>Poaceae</taxon>
        <taxon>PACMAD clade</taxon>
        <taxon>Arundinoideae</taxon>
        <taxon>Arundineae</taxon>
        <taxon>Arundo</taxon>
    </lineage>
</organism>
<sequence length="28" mass="3345">MYKWKTHLAQDVAGAYSKCMEHSKCWKN</sequence>
<proteinExistence type="predicted"/>
<evidence type="ECO:0000313" key="1">
    <source>
        <dbReference type="EMBL" id="JAE39353.1"/>
    </source>
</evidence>
<dbReference type="AlphaFoldDB" id="A0A0A9I2F0"/>
<protein>
    <submittedName>
        <fullName evidence="1">Uncharacterized protein</fullName>
    </submittedName>
</protein>
<name>A0A0A9I2F0_ARUDO</name>